<name>A0A845DLS3_9BACT</name>
<organism evidence="1 2">
    <name type="scientific">Candidatus Spechtbacteria bacterium SB0662_bin_43</name>
    <dbReference type="NCBI Taxonomy" id="2604897"/>
    <lineage>
        <taxon>Bacteria</taxon>
        <taxon>Candidatus Spechtiibacteriota</taxon>
    </lineage>
</organism>
<reference evidence="1 2" key="1">
    <citation type="submission" date="2019-09" db="EMBL/GenBank/DDBJ databases">
        <title>Characterisation of the sponge microbiome using genome-centric metagenomics.</title>
        <authorList>
            <person name="Engelberts J.P."/>
            <person name="Robbins S.J."/>
            <person name="De Goeij J.M."/>
            <person name="Aranda M."/>
            <person name="Bell S.C."/>
            <person name="Webster N.S."/>
        </authorList>
    </citation>
    <scope>NUCLEOTIDE SEQUENCE [LARGE SCALE GENOMIC DNA]</scope>
    <source>
        <strain evidence="1">SB0662_bin_43</strain>
    </source>
</reference>
<dbReference type="EMBL" id="VXOY01000016">
    <property type="protein sequence ID" value="MYE38273.1"/>
    <property type="molecule type" value="Genomic_DNA"/>
</dbReference>
<evidence type="ECO:0000313" key="2">
    <source>
        <dbReference type="Proteomes" id="UP000449092"/>
    </source>
</evidence>
<gene>
    <name evidence="1" type="ORF">F4X82_02015</name>
</gene>
<dbReference type="Proteomes" id="UP000449092">
    <property type="component" value="Unassembled WGS sequence"/>
</dbReference>
<protein>
    <recommendedName>
        <fullName evidence="3">DUF5678 domain-containing protein</fullName>
    </recommendedName>
</protein>
<comment type="caution">
    <text evidence="1">The sequence shown here is derived from an EMBL/GenBank/DDBJ whole genome shotgun (WGS) entry which is preliminary data.</text>
</comment>
<evidence type="ECO:0000313" key="1">
    <source>
        <dbReference type="EMBL" id="MYE38273.1"/>
    </source>
</evidence>
<dbReference type="AlphaFoldDB" id="A0A845DLS3"/>
<sequence>MNSTVQNKEKIDVAKENYKYFQDHKHEIQKEHAGKIVLMHKKGFIDYYDTREDAIAVGFERYGEGNFSIQDVDDKPANLGIFSIKFS</sequence>
<proteinExistence type="predicted"/>
<evidence type="ECO:0008006" key="3">
    <source>
        <dbReference type="Google" id="ProtNLM"/>
    </source>
</evidence>
<accession>A0A845DLS3</accession>